<dbReference type="PANTHER" id="PTHR43544:SF32">
    <property type="entry name" value="CHAIN DEHYDROGENASE, PUTATIVE (AFU_ORTHOLOGUE AFUA_5G01530)-RELATED"/>
    <property type="match status" value="1"/>
</dbReference>
<comment type="similarity">
    <text evidence="1 2">Belongs to the short-chain dehydrogenases/reductases (SDR) family.</text>
</comment>
<name>A0A1L9RFD3_ASPWE</name>
<dbReference type="GO" id="GO:0016491">
    <property type="term" value="F:oxidoreductase activity"/>
    <property type="evidence" value="ECO:0007669"/>
    <property type="project" value="TreeGrafter"/>
</dbReference>
<evidence type="ECO:0008006" key="5">
    <source>
        <dbReference type="Google" id="ProtNLM"/>
    </source>
</evidence>
<dbReference type="GO" id="GO:0019748">
    <property type="term" value="P:secondary metabolic process"/>
    <property type="evidence" value="ECO:0007669"/>
    <property type="project" value="TreeGrafter"/>
</dbReference>
<keyword evidence="4" id="KW-1185">Reference proteome</keyword>
<dbReference type="Gene3D" id="3.40.50.720">
    <property type="entry name" value="NAD(P)-binding Rossmann-like Domain"/>
    <property type="match status" value="1"/>
</dbReference>
<dbReference type="InterPro" id="IPR036291">
    <property type="entry name" value="NAD(P)-bd_dom_sf"/>
</dbReference>
<evidence type="ECO:0000256" key="1">
    <source>
        <dbReference type="ARBA" id="ARBA00006484"/>
    </source>
</evidence>
<dbReference type="PRINTS" id="PR00081">
    <property type="entry name" value="GDHRDH"/>
</dbReference>
<dbReference type="SUPFAM" id="SSF51735">
    <property type="entry name" value="NAD(P)-binding Rossmann-fold domains"/>
    <property type="match status" value="1"/>
</dbReference>
<dbReference type="Pfam" id="PF00106">
    <property type="entry name" value="adh_short"/>
    <property type="match status" value="1"/>
</dbReference>
<evidence type="ECO:0000313" key="4">
    <source>
        <dbReference type="Proteomes" id="UP000184383"/>
    </source>
</evidence>
<proteinExistence type="inferred from homology"/>
<evidence type="ECO:0000256" key="2">
    <source>
        <dbReference type="RuleBase" id="RU000363"/>
    </source>
</evidence>
<dbReference type="EMBL" id="KV878213">
    <property type="protein sequence ID" value="OJJ33632.1"/>
    <property type="molecule type" value="Genomic_DNA"/>
</dbReference>
<dbReference type="PANTHER" id="PTHR43544">
    <property type="entry name" value="SHORT-CHAIN DEHYDROGENASE/REDUCTASE"/>
    <property type="match status" value="1"/>
</dbReference>
<reference evidence="4" key="1">
    <citation type="journal article" date="2017" name="Genome Biol.">
        <title>Comparative genomics reveals high biological diversity and specific adaptations in the industrially and medically important fungal genus Aspergillus.</title>
        <authorList>
            <person name="de Vries R.P."/>
            <person name="Riley R."/>
            <person name="Wiebenga A."/>
            <person name="Aguilar-Osorio G."/>
            <person name="Amillis S."/>
            <person name="Uchima C.A."/>
            <person name="Anderluh G."/>
            <person name="Asadollahi M."/>
            <person name="Askin M."/>
            <person name="Barry K."/>
            <person name="Battaglia E."/>
            <person name="Bayram O."/>
            <person name="Benocci T."/>
            <person name="Braus-Stromeyer S.A."/>
            <person name="Caldana C."/>
            <person name="Canovas D."/>
            <person name="Cerqueira G.C."/>
            <person name="Chen F."/>
            <person name="Chen W."/>
            <person name="Choi C."/>
            <person name="Clum A."/>
            <person name="Dos Santos R.A."/>
            <person name="Damasio A.R."/>
            <person name="Diallinas G."/>
            <person name="Emri T."/>
            <person name="Fekete E."/>
            <person name="Flipphi M."/>
            <person name="Freyberg S."/>
            <person name="Gallo A."/>
            <person name="Gournas C."/>
            <person name="Habgood R."/>
            <person name="Hainaut M."/>
            <person name="Harispe M.L."/>
            <person name="Henrissat B."/>
            <person name="Hilden K.S."/>
            <person name="Hope R."/>
            <person name="Hossain A."/>
            <person name="Karabika E."/>
            <person name="Karaffa L."/>
            <person name="Karanyi Z."/>
            <person name="Krasevec N."/>
            <person name="Kuo A."/>
            <person name="Kusch H."/>
            <person name="LaButti K."/>
            <person name="Lagendijk E.L."/>
            <person name="Lapidus A."/>
            <person name="Levasseur A."/>
            <person name="Lindquist E."/>
            <person name="Lipzen A."/>
            <person name="Logrieco A.F."/>
            <person name="MacCabe A."/>
            <person name="Maekelae M.R."/>
            <person name="Malavazi I."/>
            <person name="Melin P."/>
            <person name="Meyer V."/>
            <person name="Mielnichuk N."/>
            <person name="Miskei M."/>
            <person name="Molnar A.P."/>
            <person name="Mule G."/>
            <person name="Ngan C.Y."/>
            <person name="Orejas M."/>
            <person name="Orosz E."/>
            <person name="Ouedraogo J.P."/>
            <person name="Overkamp K.M."/>
            <person name="Park H.-S."/>
            <person name="Perrone G."/>
            <person name="Piumi F."/>
            <person name="Punt P.J."/>
            <person name="Ram A.F."/>
            <person name="Ramon A."/>
            <person name="Rauscher S."/>
            <person name="Record E."/>
            <person name="Riano-Pachon D.M."/>
            <person name="Robert V."/>
            <person name="Roehrig J."/>
            <person name="Ruller R."/>
            <person name="Salamov A."/>
            <person name="Salih N.S."/>
            <person name="Samson R.A."/>
            <person name="Sandor E."/>
            <person name="Sanguinetti M."/>
            <person name="Schuetze T."/>
            <person name="Sepcic K."/>
            <person name="Shelest E."/>
            <person name="Sherlock G."/>
            <person name="Sophianopoulou V."/>
            <person name="Squina F.M."/>
            <person name="Sun H."/>
            <person name="Susca A."/>
            <person name="Todd R.B."/>
            <person name="Tsang A."/>
            <person name="Unkles S.E."/>
            <person name="van de Wiele N."/>
            <person name="van Rossen-Uffink D."/>
            <person name="Oliveira J.V."/>
            <person name="Vesth T.C."/>
            <person name="Visser J."/>
            <person name="Yu J.-H."/>
            <person name="Zhou M."/>
            <person name="Andersen M.R."/>
            <person name="Archer D.B."/>
            <person name="Baker S.E."/>
            <person name="Benoit I."/>
            <person name="Brakhage A.A."/>
            <person name="Braus G.H."/>
            <person name="Fischer R."/>
            <person name="Frisvad J.C."/>
            <person name="Goldman G.H."/>
            <person name="Houbraken J."/>
            <person name="Oakley B."/>
            <person name="Pocsi I."/>
            <person name="Scazzocchio C."/>
            <person name="Seiboth B."/>
            <person name="vanKuyk P.A."/>
            <person name="Wortman J."/>
            <person name="Dyer P.S."/>
            <person name="Grigoriev I.V."/>
        </authorList>
    </citation>
    <scope>NUCLEOTIDE SEQUENCE [LARGE SCALE GENOMIC DNA]</scope>
    <source>
        <strain evidence="4">DTO 134E9</strain>
    </source>
</reference>
<dbReference type="GeneID" id="63753544"/>
<organism evidence="3 4">
    <name type="scientific">Aspergillus wentii DTO 134E9</name>
    <dbReference type="NCBI Taxonomy" id="1073089"/>
    <lineage>
        <taxon>Eukaryota</taxon>
        <taxon>Fungi</taxon>
        <taxon>Dikarya</taxon>
        <taxon>Ascomycota</taxon>
        <taxon>Pezizomycotina</taxon>
        <taxon>Eurotiomycetes</taxon>
        <taxon>Eurotiomycetidae</taxon>
        <taxon>Eurotiales</taxon>
        <taxon>Aspergillaceae</taxon>
        <taxon>Aspergillus</taxon>
        <taxon>Aspergillus subgen. Cremei</taxon>
    </lineage>
</organism>
<dbReference type="OrthoDB" id="191139at2759"/>
<evidence type="ECO:0000313" key="3">
    <source>
        <dbReference type="EMBL" id="OJJ33632.1"/>
    </source>
</evidence>
<dbReference type="VEuPathDB" id="FungiDB:ASPWEDRAFT_52080"/>
<dbReference type="InterPro" id="IPR051468">
    <property type="entry name" value="Fungal_SecMetab_SDRs"/>
</dbReference>
<dbReference type="RefSeq" id="XP_040687308.1">
    <property type="nucleotide sequence ID" value="XM_040837696.1"/>
</dbReference>
<dbReference type="InterPro" id="IPR002347">
    <property type="entry name" value="SDR_fam"/>
</dbReference>
<sequence>MTVSKALVLITGANQGLGFATARQLASSGQFHVLVGAAELTPDATDQSSLTPITIDVTNDASIADAAKIVSEKFGHLDILINNAGIGEVPGAPVREQYRQIFEVNVFGVVAVIDAFLPLLRSSSYADRRIVNVTSGLGLISMAGKKDYAFNAKAWFAPDYRSSKAALNMITAAHSVNLAEEKIAIIAVAPGMCRTRFTGGQGRKDTSDGAKVIVRAATEGNAEELSGTYIADEGFGLGW</sequence>
<gene>
    <name evidence="3" type="ORF">ASPWEDRAFT_52080</name>
</gene>
<dbReference type="GO" id="GO:0005737">
    <property type="term" value="C:cytoplasm"/>
    <property type="evidence" value="ECO:0007669"/>
    <property type="project" value="TreeGrafter"/>
</dbReference>
<protein>
    <recommendedName>
        <fullName evidence="5">Short-chain dehydrogenase</fullName>
    </recommendedName>
</protein>
<dbReference type="AlphaFoldDB" id="A0A1L9RFD3"/>
<dbReference type="PRINTS" id="PR00080">
    <property type="entry name" value="SDRFAMILY"/>
</dbReference>
<dbReference type="Proteomes" id="UP000184383">
    <property type="component" value="Unassembled WGS sequence"/>
</dbReference>
<accession>A0A1L9RFD3</accession>